<feature type="region of interest" description="Disordered" evidence="1">
    <location>
        <begin position="224"/>
        <end position="243"/>
    </location>
</feature>
<proteinExistence type="predicted"/>
<gene>
    <name evidence="3" type="ORF">E6K80_11205</name>
</gene>
<comment type="caution">
    <text evidence="3">The sequence shown here is derived from an EMBL/GenBank/DDBJ whole genome shotgun (WGS) entry which is preliminary data.</text>
</comment>
<reference evidence="3 4" key="1">
    <citation type="journal article" date="2019" name="Nat. Microbiol.">
        <title>Mediterranean grassland soil C-N compound turnover is dependent on rainfall and depth, and is mediated by genomically divergent microorganisms.</title>
        <authorList>
            <person name="Diamond S."/>
            <person name="Andeer P.F."/>
            <person name="Li Z."/>
            <person name="Crits-Christoph A."/>
            <person name="Burstein D."/>
            <person name="Anantharaman K."/>
            <person name="Lane K.R."/>
            <person name="Thomas B.C."/>
            <person name="Pan C."/>
            <person name="Northen T.R."/>
            <person name="Banfield J.F."/>
        </authorList>
    </citation>
    <scope>NUCLEOTIDE SEQUENCE [LARGE SCALE GENOMIC DNA]</scope>
    <source>
        <strain evidence="3">WS_10</strain>
    </source>
</reference>
<sequence length="243" mass="26687">MILVPASGLDDSMLARIDQSAPEWAAGYMIPTLRIGAIRIDKASSYPYGTLESVLAHESAHLIVHDALAGRLPLWFDEAVATAQGRKWSAEDAWAYSRALLMADVPALADLDTAFHASAGEAEVAYVASFSFLSWSERRFGADVIPRVLHATMTRPFPIAWQSVTRTTLGRSEAEWRRASLIRYRWIPLITASSTLWILISLLAVWAGLRRRARARAAREHWADAERVDGDSDDGGSGPRGGS</sequence>
<keyword evidence="2" id="KW-0812">Transmembrane</keyword>
<organism evidence="3 4">
    <name type="scientific">Eiseniibacteriota bacterium</name>
    <dbReference type="NCBI Taxonomy" id="2212470"/>
    <lineage>
        <taxon>Bacteria</taxon>
        <taxon>Candidatus Eiseniibacteriota</taxon>
    </lineage>
</organism>
<evidence type="ECO:0000313" key="3">
    <source>
        <dbReference type="EMBL" id="TMQ69577.1"/>
    </source>
</evidence>
<dbReference type="Proteomes" id="UP000319836">
    <property type="component" value="Unassembled WGS sequence"/>
</dbReference>
<name>A0A538U101_UNCEI</name>
<dbReference type="EMBL" id="VBPA01000286">
    <property type="protein sequence ID" value="TMQ69577.1"/>
    <property type="molecule type" value="Genomic_DNA"/>
</dbReference>
<protein>
    <recommendedName>
        <fullName evidence="5">Peptidase MA-like domain-containing protein</fullName>
    </recommendedName>
</protein>
<accession>A0A538U101</accession>
<evidence type="ECO:0008006" key="5">
    <source>
        <dbReference type="Google" id="ProtNLM"/>
    </source>
</evidence>
<dbReference type="AlphaFoldDB" id="A0A538U101"/>
<evidence type="ECO:0000256" key="2">
    <source>
        <dbReference type="SAM" id="Phobius"/>
    </source>
</evidence>
<evidence type="ECO:0000313" key="4">
    <source>
        <dbReference type="Proteomes" id="UP000319836"/>
    </source>
</evidence>
<feature type="transmembrane region" description="Helical" evidence="2">
    <location>
        <begin position="186"/>
        <end position="209"/>
    </location>
</feature>
<keyword evidence="2" id="KW-0472">Membrane</keyword>
<keyword evidence="2" id="KW-1133">Transmembrane helix</keyword>
<evidence type="ECO:0000256" key="1">
    <source>
        <dbReference type="SAM" id="MobiDB-lite"/>
    </source>
</evidence>